<dbReference type="Pfam" id="PF13844">
    <property type="entry name" value="Glyco_transf_41"/>
    <property type="match status" value="2"/>
</dbReference>
<dbReference type="SMART" id="SM00028">
    <property type="entry name" value="TPR"/>
    <property type="match status" value="4"/>
</dbReference>
<dbReference type="Gene3D" id="3.40.50.2000">
    <property type="entry name" value="Glycogen Phosphorylase B"/>
    <property type="match status" value="1"/>
</dbReference>
<evidence type="ECO:0000256" key="3">
    <source>
        <dbReference type="ARBA" id="ARBA00011970"/>
    </source>
</evidence>
<evidence type="ECO:0000256" key="1">
    <source>
        <dbReference type="ARBA" id="ARBA00004922"/>
    </source>
</evidence>
<evidence type="ECO:0000259" key="10">
    <source>
        <dbReference type="Pfam" id="PF13649"/>
    </source>
</evidence>
<dbReference type="Pfam" id="PF14559">
    <property type="entry name" value="TPR_19"/>
    <property type="match status" value="1"/>
</dbReference>
<dbReference type="AlphaFoldDB" id="H0FB26"/>
<evidence type="ECO:0000313" key="13">
    <source>
        <dbReference type="Proteomes" id="UP000003113"/>
    </source>
</evidence>
<feature type="domain" description="Methyltransferase" evidence="10">
    <location>
        <begin position="3"/>
        <end position="86"/>
    </location>
</feature>
<evidence type="ECO:0000313" key="12">
    <source>
        <dbReference type="EMBL" id="EHK64514.1"/>
    </source>
</evidence>
<dbReference type="InterPro" id="IPR029063">
    <property type="entry name" value="SAM-dependent_MTases_sf"/>
</dbReference>
<keyword evidence="4" id="KW-0328">Glycosyltransferase</keyword>
<feature type="repeat" description="TPR" evidence="8">
    <location>
        <begin position="607"/>
        <end position="640"/>
    </location>
</feature>
<dbReference type="InterPro" id="IPR041698">
    <property type="entry name" value="Methyltransf_25"/>
</dbReference>
<evidence type="ECO:0000256" key="6">
    <source>
        <dbReference type="ARBA" id="ARBA00022737"/>
    </source>
</evidence>
<dbReference type="PANTHER" id="PTHR44835">
    <property type="entry name" value="UDP-N-ACETYLGLUCOSAMINE--PEPTIDE N-ACETYLGLUCOSAMINYLTRANSFERASE SPINDLY-RELATED"/>
    <property type="match status" value="1"/>
</dbReference>
<dbReference type="eggNOG" id="COG0457">
    <property type="taxonomic scope" value="Bacteria"/>
</dbReference>
<dbReference type="PROSITE" id="PS50005">
    <property type="entry name" value="TPR"/>
    <property type="match status" value="1"/>
</dbReference>
<dbReference type="EC" id="2.4.1.255" evidence="3"/>
<evidence type="ECO:0000256" key="2">
    <source>
        <dbReference type="ARBA" id="ARBA00005386"/>
    </source>
</evidence>
<evidence type="ECO:0000256" key="7">
    <source>
        <dbReference type="ARBA" id="ARBA00022803"/>
    </source>
</evidence>
<dbReference type="InterPro" id="IPR011990">
    <property type="entry name" value="TPR-like_helical_dom_sf"/>
</dbReference>
<dbReference type="eggNOG" id="COG4797">
    <property type="taxonomic scope" value="Bacteria"/>
</dbReference>
<dbReference type="SUPFAM" id="SSF53335">
    <property type="entry name" value="S-adenosyl-L-methionine-dependent methyltransferases"/>
    <property type="match status" value="1"/>
</dbReference>
<evidence type="ECO:0000256" key="5">
    <source>
        <dbReference type="ARBA" id="ARBA00022679"/>
    </source>
</evidence>
<dbReference type="Pfam" id="PF13649">
    <property type="entry name" value="Methyltransf_25"/>
    <property type="match status" value="1"/>
</dbReference>
<dbReference type="InterPro" id="IPR051939">
    <property type="entry name" value="Glycosyltr_41/O-GlcNAc_trsf"/>
</dbReference>
<evidence type="ECO:0000259" key="11">
    <source>
        <dbReference type="Pfam" id="PF13844"/>
    </source>
</evidence>
<keyword evidence="13" id="KW-1185">Reference proteome</keyword>
<keyword evidence="7 8" id="KW-0802">TPR repeat</keyword>
<accession>H0FB26</accession>
<evidence type="ECO:0000259" key="9">
    <source>
        <dbReference type="Pfam" id="PF10119"/>
    </source>
</evidence>
<gene>
    <name evidence="12" type="ORF">KYC_19914</name>
</gene>
<dbReference type="Proteomes" id="UP000003113">
    <property type="component" value="Unassembled WGS sequence"/>
</dbReference>
<comment type="caution">
    <text evidence="12">The sequence shown here is derived from an EMBL/GenBank/DDBJ whole genome shotgun (WGS) entry which is preliminary data.</text>
</comment>
<comment type="pathway">
    <text evidence="1">Protein modification; protein glycosylation.</text>
</comment>
<dbReference type="PANTHER" id="PTHR44835:SF1">
    <property type="entry name" value="PROTEIN O-GLCNAC TRANSFERASE"/>
    <property type="match status" value="1"/>
</dbReference>
<dbReference type="Pfam" id="PF10119">
    <property type="entry name" value="MethyTransf_Reg"/>
    <property type="match status" value="1"/>
</dbReference>
<evidence type="ECO:0000256" key="4">
    <source>
        <dbReference type="ARBA" id="ARBA00022676"/>
    </source>
</evidence>
<feature type="domain" description="Methyltransferase regulatory" evidence="9">
    <location>
        <begin position="172"/>
        <end position="242"/>
    </location>
</feature>
<feature type="domain" description="O-GlcNAc transferase C-terminal" evidence="11">
    <location>
        <begin position="892"/>
        <end position="1066"/>
    </location>
</feature>
<dbReference type="STRING" id="477184.KYC_19914"/>
<reference evidence="12 13" key="1">
    <citation type="journal article" date="2012" name="J. Bacteriol.">
        <title>Genome sequence of the highly efficient arsenite-oxidizing bacterium Achromobacter arsenitoxydans SY8.</title>
        <authorList>
            <person name="Li X."/>
            <person name="Hu Y."/>
            <person name="Gong J."/>
            <person name="Lin Y."/>
            <person name="Johnstone L."/>
            <person name="Rensing C."/>
            <person name="Wang G."/>
        </authorList>
    </citation>
    <scope>NUCLEOTIDE SEQUENCE [LARGE SCALE GENOMIC DNA]</scope>
    <source>
        <strain evidence="12 13">SY8</strain>
    </source>
</reference>
<evidence type="ECO:0000256" key="8">
    <source>
        <dbReference type="PROSITE-ProRule" id="PRU00339"/>
    </source>
</evidence>
<dbReference type="eggNOG" id="COG3914">
    <property type="taxonomic scope" value="Bacteria"/>
</dbReference>
<comment type="similarity">
    <text evidence="2">Belongs to the glycosyltransferase 41 family. O-GlcNAc transferase subfamily.</text>
</comment>
<name>H0FB26_9BURK</name>
<dbReference type="SUPFAM" id="SSF48452">
    <property type="entry name" value="TPR-like"/>
    <property type="match status" value="1"/>
</dbReference>
<protein>
    <recommendedName>
        <fullName evidence="3">protein O-GlcNAc transferase</fullName>
        <ecNumber evidence="3">2.4.1.255</ecNumber>
    </recommendedName>
</protein>
<dbReference type="PATRIC" id="fig|477184.5.peg.3914"/>
<dbReference type="GO" id="GO:0097363">
    <property type="term" value="F:protein O-acetylglucosaminyltransferase activity"/>
    <property type="evidence" value="ECO:0007669"/>
    <property type="project" value="UniProtKB-EC"/>
</dbReference>
<dbReference type="SUPFAM" id="SSF53756">
    <property type="entry name" value="UDP-Glycosyltransferase/glycogen phosphorylase"/>
    <property type="match status" value="1"/>
</dbReference>
<feature type="domain" description="O-GlcNAc transferase C-terminal" evidence="11">
    <location>
        <begin position="719"/>
        <end position="878"/>
    </location>
</feature>
<dbReference type="InterPro" id="IPR018773">
    <property type="entry name" value="MeTrfase_reg_dom_prd"/>
</dbReference>
<proteinExistence type="inferred from homology"/>
<organism evidence="12 13">
    <name type="scientific">Achromobacter arsenitoxydans SY8</name>
    <dbReference type="NCBI Taxonomy" id="477184"/>
    <lineage>
        <taxon>Bacteria</taxon>
        <taxon>Pseudomonadati</taxon>
        <taxon>Pseudomonadota</taxon>
        <taxon>Betaproteobacteria</taxon>
        <taxon>Burkholderiales</taxon>
        <taxon>Alcaligenaceae</taxon>
        <taxon>Achromobacter</taxon>
    </lineage>
</organism>
<dbReference type="EMBL" id="AGUF01000062">
    <property type="protein sequence ID" value="EHK64514.1"/>
    <property type="molecule type" value="Genomic_DNA"/>
</dbReference>
<dbReference type="CDD" id="cd02440">
    <property type="entry name" value="AdoMet_MTases"/>
    <property type="match status" value="1"/>
</dbReference>
<dbReference type="Gene3D" id="1.25.40.10">
    <property type="entry name" value="Tetratricopeptide repeat domain"/>
    <property type="match status" value="1"/>
</dbReference>
<dbReference type="InterPro" id="IPR029489">
    <property type="entry name" value="OGT/SEC/SPY_C"/>
</dbReference>
<dbReference type="Gene3D" id="3.40.50.150">
    <property type="entry name" value="Vaccinia Virus protein VP39"/>
    <property type="match status" value="1"/>
</dbReference>
<dbReference type="InterPro" id="IPR019734">
    <property type="entry name" value="TPR_rpt"/>
</dbReference>
<keyword evidence="6" id="KW-0677">Repeat</keyword>
<sequence>MPFASAYPGARIIGIEASPAHVDQGLEVVRRLKLDNVQLLCQDYESLDENLGEFDYIIVTGLYSRLQADAAQSLLAYCGRHLSPLGLLYVDYHVYPGAKAQEIVRDALLLHAHAAQTEAEVKASAKAALALFDDGLAGINPMGQALGIMARRIGGQLDSPDDTGGPTALSSSACYFIEFAERAAHADLSYAGDSQPLSEIALNFGQGVSLSNSLLTLGQPTTLKQQYLDFATCRGFRQSLLVSTSRSDEVERSPDLKRMQDLRWASGLHRLAGHQESDDATYVNHRGQGITIPDEATQTVVNALAHAWPGSLPYTTLLAVLMKRAGLDDAAGRSTLDGSLKLLLNHSVVHYSLDESPYDATADQVNRILGCVDFLPDPETPGISGFNLWHEPVHLHLSGEQKQLARGIAAGQSLASLANQAFTGKQVDGLQNGTSEIAALLHLLRRYALTSGSSDTWITLLRNGLDESAGNAPYIGLYVGALARRSLESRILGSDSNNATLAPALLNQANRMQELARQNDLRQAESLARHITQLAPAYIDAWEILTASQFNGNRLEEALQSALRMLQHAPADYRSFMLLCVALSRLQRTSEAITAGRRAIELEPRNAEAHSALGDALNSEHRYYEARRAYETALTYDPGHRKSRVNLCKVLIDAGNIEAAEIAAREAVDAFPTSPAGYDNLLFAANYSPDKTAAEVFASYQECDRQLYLPLRNKWRPHTNSRDANRKLKVGYVSPDFRQHAANRFVEPLLEHADRKRFELYAYAELTNEDDVTRRLKPYFDHWVPTAKLDDSKLAERIRADGIDVLIDIAGHTKGNRLGAFARKPAPVSATWLGYVYTTGLSAIDYIATDAIMAPAGTEDFFSERPWHLRSNLVYRPHQGMGDVSELPALENGYVTFVTLTRAIRINHRTIRVWSEILRRLPSARLVVDSSSYIDQRMRASLKARFAAAGIPAHRLHVDFRTPPWNVLRATDIALDCFPHNSGTTLVESLYMGIPYVTLAGRPGVGRIGSSLLAAAGCEDWIAHSEDEYIEKVIALASDLPRLAEIRRGLRQQVQESALMDEVGFTRDFETAIQRMFKNWCENEK</sequence>
<keyword evidence="5" id="KW-0808">Transferase</keyword>
<dbReference type="Gene3D" id="3.40.50.11380">
    <property type="match status" value="1"/>
</dbReference>